<dbReference type="FunFam" id="3.30.40.10:FF:000187">
    <property type="entry name" value="E3 ubiquitin-protein ligase ATL6"/>
    <property type="match status" value="1"/>
</dbReference>
<dbReference type="AlphaFoldDB" id="A0A314KK84"/>
<dbReference type="GO" id="GO:0061630">
    <property type="term" value="F:ubiquitin protein ligase activity"/>
    <property type="evidence" value="ECO:0007669"/>
    <property type="project" value="UniProtKB-EC"/>
</dbReference>
<keyword evidence="8 14" id="KW-0863">Zinc-finger</keyword>
<dbReference type="InterPro" id="IPR001841">
    <property type="entry name" value="Znf_RING"/>
</dbReference>
<keyword evidence="12 17" id="KW-0472">Membrane</keyword>
<dbReference type="SUPFAM" id="SSF57850">
    <property type="entry name" value="RING/U-box"/>
    <property type="match status" value="1"/>
</dbReference>
<dbReference type="PANTHER" id="PTHR46913">
    <property type="entry name" value="RING-H2 FINGER PROTEIN ATL16"/>
    <property type="match status" value="1"/>
</dbReference>
<evidence type="ECO:0000259" key="18">
    <source>
        <dbReference type="PROSITE" id="PS50089"/>
    </source>
</evidence>
<dbReference type="Gene3D" id="3.30.40.10">
    <property type="entry name" value="Zinc/RING finger domain, C3HC4 (zinc finger)"/>
    <property type="match status" value="1"/>
</dbReference>
<feature type="region of interest" description="Disordered" evidence="16">
    <location>
        <begin position="391"/>
        <end position="428"/>
    </location>
</feature>
<dbReference type="PROSITE" id="PS50089">
    <property type="entry name" value="ZF_RING_2"/>
    <property type="match status" value="1"/>
</dbReference>
<dbReference type="SMART" id="SM00184">
    <property type="entry name" value="RING"/>
    <property type="match status" value="1"/>
</dbReference>
<evidence type="ECO:0000256" key="17">
    <source>
        <dbReference type="SAM" id="Phobius"/>
    </source>
</evidence>
<evidence type="ECO:0000256" key="15">
    <source>
        <dbReference type="SAM" id="Coils"/>
    </source>
</evidence>
<evidence type="ECO:0000256" key="2">
    <source>
        <dbReference type="ARBA" id="ARBA00004167"/>
    </source>
</evidence>
<evidence type="ECO:0000256" key="3">
    <source>
        <dbReference type="ARBA" id="ARBA00004906"/>
    </source>
</evidence>
<proteinExistence type="inferred from homology"/>
<keyword evidence="5" id="KW-0808">Transferase</keyword>
<evidence type="ECO:0000256" key="11">
    <source>
        <dbReference type="ARBA" id="ARBA00022989"/>
    </source>
</evidence>
<evidence type="ECO:0000313" key="19">
    <source>
        <dbReference type="EMBL" id="OIT29673.1"/>
    </source>
</evidence>
<comment type="caution">
    <text evidence="19">The sequence shown here is derived from an EMBL/GenBank/DDBJ whole genome shotgun (WGS) entry which is preliminary data.</text>
</comment>
<evidence type="ECO:0000313" key="20">
    <source>
        <dbReference type="Proteomes" id="UP000187609"/>
    </source>
</evidence>
<accession>A0A314KK84</accession>
<evidence type="ECO:0000256" key="16">
    <source>
        <dbReference type="SAM" id="MobiDB-lite"/>
    </source>
</evidence>
<evidence type="ECO:0000256" key="1">
    <source>
        <dbReference type="ARBA" id="ARBA00000900"/>
    </source>
</evidence>
<evidence type="ECO:0000256" key="7">
    <source>
        <dbReference type="ARBA" id="ARBA00022723"/>
    </source>
</evidence>
<evidence type="ECO:0000256" key="5">
    <source>
        <dbReference type="ARBA" id="ARBA00022679"/>
    </source>
</evidence>
<evidence type="ECO:0000256" key="13">
    <source>
        <dbReference type="ARBA" id="ARBA00024209"/>
    </source>
</evidence>
<name>A0A314KK84_NICAT</name>
<evidence type="ECO:0000256" key="14">
    <source>
        <dbReference type="PROSITE-ProRule" id="PRU00175"/>
    </source>
</evidence>
<dbReference type="PANTHER" id="PTHR46913:SF1">
    <property type="entry name" value="RING-H2 FINGER PROTEIN ATL16"/>
    <property type="match status" value="1"/>
</dbReference>
<dbReference type="InterPro" id="IPR044600">
    <property type="entry name" value="ATL1/ATL16-like"/>
</dbReference>
<dbReference type="Pfam" id="PF13639">
    <property type="entry name" value="zf-RING_2"/>
    <property type="match status" value="1"/>
</dbReference>
<feature type="region of interest" description="Disordered" evidence="16">
    <location>
        <begin position="448"/>
        <end position="467"/>
    </location>
</feature>
<keyword evidence="20" id="KW-1185">Reference proteome</keyword>
<dbReference type="EC" id="2.3.2.27" evidence="4"/>
<dbReference type="Gramene" id="OIT29673">
    <property type="protein sequence ID" value="OIT29673"/>
    <property type="gene ID" value="A4A49_37081"/>
</dbReference>
<feature type="region of interest" description="Disordered" evidence="16">
    <location>
        <begin position="507"/>
        <end position="532"/>
    </location>
</feature>
<evidence type="ECO:0000256" key="8">
    <source>
        <dbReference type="ARBA" id="ARBA00022771"/>
    </source>
</evidence>
<keyword evidence="15" id="KW-0175">Coiled coil</keyword>
<evidence type="ECO:0000256" key="10">
    <source>
        <dbReference type="ARBA" id="ARBA00022833"/>
    </source>
</evidence>
<dbReference type="Proteomes" id="UP000187609">
    <property type="component" value="Unassembled WGS sequence"/>
</dbReference>
<comment type="similarity">
    <text evidence="13">Belongs to the RING-type zinc finger family. ATL subfamily.</text>
</comment>
<dbReference type="CDD" id="cd16461">
    <property type="entry name" value="RING-H2_EL5-like"/>
    <property type="match status" value="1"/>
</dbReference>
<dbReference type="GO" id="GO:0008270">
    <property type="term" value="F:zinc ion binding"/>
    <property type="evidence" value="ECO:0007669"/>
    <property type="project" value="UniProtKB-KW"/>
</dbReference>
<dbReference type="GO" id="GO:0016567">
    <property type="term" value="P:protein ubiquitination"/>
    <property type="evidence" value="ECO:0007669"/>
    <property type="project" value="InterPro"/>
</dbReference>
<dbReference type="EMBL" id="MJEQ01001725">
    <property type="protein sequence ID" value="OIT29673.1"/>
    <property type="molecule type" value="Genomic_DNA"/>
</dbReference>
<evidence type="ECO:0000256" key="12">
    <source>
        <dbReference type="ARBA" id="ARBA00023136"/>
    </source>
</evidence>
<dbReference type="SMR" id="A0A314KK84"/>
<keyword evidence="10" id="KW-0862">Zinc</keyword>
<evidence type="ECO:0000256" key="9">
    <source>
        <dbReference type="ARBA" id="ARBA00022786"/>
    </source>
</evidence>
<feature type="transmembrane region" description="Helical" evidence="17">
    <location>
        <begin position="24"/>
        <end position="47"/>
    </location>
</feature>
<comment type="catalytic activity">
    <reaction evidence="1">
        <text>S-ubiquitinyl-[E2 ubiquitin-conjugating enzyme]-L-cysteine + [acceptor protein]-L-lysine = [E2 ubiquitin-conjugating enzyme]-L-cysteine + N(6)-ubiquitinyl-[acceptor protein]-L-lysine.</text>
        <dbReference type="EC" id="2.3.2.27"/>
    </reaction>
</comment>
<feature type="compositionally biased region" description="Low complexity" evidence="16">
    <location>
        <begin position="401"/>
        <end position="414"/>
    </location>
</feature>
<comment type="subcellular location">
    <subcellularLocation>
        <location evidence="2">Membrane</location>
        <topology evidence="2">Single-pass membrane protein</topology>
    </subcellularLocation>
</comment>
<feature type="compositionally biased region" description="Polar residues" evidence="16">
    <location>
        <begin position="391"/>
        <end position="400"/>
    </location>
</feature>
<evidence type="ECO:0000256" key="6">
    <source>
        <dbReference type="ARBA" id="ARBA00022692"/>
    </source>
</evidence>
<reference evidence="19" key="1">
    <citation type="submission" date="2016-11" db="EMBL/GenBank/DDBJ databases">
        <title>The genome of Nicotiana attenuata.</title>
        <authorList>
            <person name="Xu S."/>
            <person name="Brockmoeller T."/>
            <person name="Gaquerel E."/>
            <person name="Navarro A."/>
            <person name="Kuhl H."/>
            <person name="Gase K."/>
            <person name="Ling Z."/>
            <person name="Zhou W."/>
            <person name="Kreitzer C."/>
            <person name="Stanke M."/>
            <person name="Tang H."/>
            <person name="Lyons E."/>
            <person name="Pandey P."/>
            <person name="Pandey S.P."/>
            <person name="Timmermann B."/>
            <person name="Baldwin I.T."/>
        </authorList>
    </citation>
    <scope>NUCLEOTIDE SEQUENCE [LARGE SCALE GENOMIC DNA]</scope>
    <source>
        <strain evidence="19">UT</strain>
    </source>
</reference>
<keyword evidence="6 17" id="KW-0812">Transmembrane</keyword>
<feature type="compositionally biased region" description="Polar residues" evidence="16">
    <location>
        <begin position="415"/>
        <end position="425"/>
    </location>
</feature>
<evidence type="ECO:0000256" key="4">
    <source>
        <dbReference type="ARBA" id="ARBA00012483"/>
    </source>
</evidence>
<organism evidence="19 20">
    <name type="scientific">Nicotiana attenuata</name>
    <name type="common">Coyote tobacco</name>
    <dbReference type="NCBI Taxonomy" id="49451"/>
    <lineage>
        <taxon>Eukaryota</taxon>
        <taxon>Viridiplantae</taxon>
        <taxon>Streptophyta</taxon>
        <taxon>Embryophyta</taxon>
        <taxon>Tracheophyta</taxon>
        <taxon>Spermatophyta</taxon>
        <taxon>Magnoliopsida</taxon>
        <taxon>eudicotyledons</taxon>
        <taxon>Gunneridae</taxon>
        <taxon>Pentapetalae</taxon>
        <taxon>asterids</taxon>
        <taxon>lamiids</taxon>
        <taxon>Solanales</taxon>
        <taxon>Solanaceae</taxon>
        <taxon>Nicotianoideae</taxon>
        <taxon>Nicotianeae</taxon>
        <taxon>Nicotiana</taxon>
    </lineage>
</organism>
<feature type="coiled-coil region" evidence="15">
    <location>
        <begin position="471"/>
        <end position="505"/>
    </location>
</feature>
<protein>
    <recommendedName>
        <fullName evidence="4">RING-type E3 ubiquitin transferase</fullName>
        <ecNumber evidence="4">2.3.2.27</ecNumber>
    </recommendedName>
</protein>
<keyword evidence="9" id="KW-0833">Ubl conjugation pathway</keyword>
<sequence>MDSESISPMKNPPINLHSSSHSSFPIIAIAIIGIFAIIFLLVIYYVFVIKCCLNWQRIDLLRPFSFSRRRNIEDPLMVYSQAVENRGLNESVIRSIPVFQYKKREEKKDDLLVENTTSCECVVCLNEFQENEMLRVIPNCAHVFHIDCIDIWLQNNANCPLCRISISSSKNTTNSPLDQIITHQDQDYVVIEIGNLPISPSTRKIEPNVPKTKVKKLNHVSSMGDECMDINRKKDEQFTIQPIRRSFSMDSASDRQLYVAVQEIMQQQRQVTNVSPSEGSSSRIKRFFSFGNGRGSRNAVLPVHLESYFGLGFIFSTQIYCLQILARPVGQSLPLISTFQSPKFKNIEMASKKINSVSTSTKAANSRFYADVESILDVTFGSFGPVTRSKASSLGQQAPQVPSTSTPVFGSSSSKGARSATNASEGGSDVEKIKKTLALLDLSGSKHSAVKEDDDASSDGSSPLTPHKEQLANLTEAIAGLTKCMQNQEARIDKLTDRVGILMEEESTHAPGKLPEVLESDSPPRQAASTTAIPVSSEGMIPIDQLKEFIEGTIKNKYEVAAKPSLTYAKPRYVEDAFWLSTSKVSTV</sequence>
<gene>
    <name evidence="19" type="primary">ATL16_1</name>
    <name evidence="19" type="ORF">A4A49_37081</name>
</gene>
<dbReference type="InterPro" id="IPR013083">
    <property type="entry name" value="Znf_RING/FYVE/PHD"/>
</dbReference>
<dbReference type="GO" id="GO:0016020">
    <property type="term" value="C:membrane"/>
    <property type="evidence" value="ECO:0007669"/>
    <property type="project" value="UniProtKB-SubCell"/>
</dbReference>
<keyword evidence="11 17" id="KW-1133">Transmembrane helix</keyword>
<keyword evidence="7" id="KW-0479">Metal-binding</keyword>
<comment type="pathway">
    <text evidence="3">Protein modification; protein ubiquitination.</text>
</comment>
<feature type="domain" description="RING-type" evidence="18">
    <location>
        <begin position="121"/>
        <end position="163"/>
    </location>
</feature>